<dbReference type="AlphaFoldDB" id="A0A7N0UFY9"/>
<dbReference type="Proteomes" id="UP000594263">
    <property type="component" value="Unplaced"/>
</dbReference>
<dbReference type="InterPro" id="IPR036869">
    <property type="entry name" value="J_dom_sf"/>
</dbReference>
<accession>A0A7N0UFY9</accession>
<proteinExistence type="predicted"/>
<feature type="domain" description="J" evidence="1">
    <location>
        <begin position="52"/>
        <end position="122"/>
    </location>
</feature>
<sequence length="173" mass="19674">MNHLALGSTASLKTAPLVSGFGTSGKPVRLVAAISCRASSVATESNKSFQSNLYDVLSISSPENTQAEDIKRAYRAMALRYHPDVCRDPYLKEESARMFVSLHEAYRILSDPVLRSEYDLELGLSRKRENDDFRKRVWRDQLSELRRRSSSCGLAEKEGSWGSRMREQNRKRN</sequence>
<dbReference type="InterPro" id="IPR053232">
    <property type="entry name" value="DnaJ_C/III_chloroplastic"/>
</dbReference>
<reference evidence="2" key="1">
    <citation type="submission" date="2021-01" db="UniProtKB">
        <authorList>
            <consortium name="EnsemblPlants"/>
        </authorList>
    </citation>
    <scope>IDENTIFICATION</scope>
</reference>
<dbReference type="Gene3D" id="1.10.287.110">
    <property type="entry name" value="DnaJ domain"/>
    <property type="match status" value="1"/>
</dbReference>
<evidence type="ECO:0000259" key="1">
    <source>
        <dbReference type="PROSITE" id="PS50076"/>
    </source>
</evidence>
<organism evidence="2 3">
    <name type="scientific">Kalanchoe fedtschenkoi</name>
    <name type="common">Lavender scallops</name>
    <name type="synonym">South American air plant</name>
    <dbReference type="NCBI Taxonomy" id="63787"/>
    <lineage>
        <taxon>Eukaryota</taxon>
        <taxon>Viridiplantae</taxon>
        <taxon>Streptophyta</taxon>
        <taxon>Embryophyta</taxon>
        <taxon>Tracheophyta</taxon>
        <taxon>Spermatophyta</taxon>
        <taxon>Magnoliopsida</taxon>
        <taxon>eudicotyledons</taxon>
        <taxon>Gunneridae</taxon>
        <taxon>Pentapetalae</taxon>
        <taxon>Saxifragales</taxon>
        <taxon>Crassulaceae</taxon>
        <taxon>Kalanchoe</taxon>
    </lineage>
</organism>
<dbReference type="InterPro" id="IPR001623">
    <property type="entry name" value="DnaJ_domain"/>
</dbReference>
<dbReference type="CDD" id="cd06257">
    <property type="entry name" value="DnaJ"/>
    <property type="match status" value="1"/>
</dbReference>
<dbReference type="GO" id="GO:0009507">
    <property type="term" value="C:chloroplast"/>
    <property type="evidence" value="ECO:0007669"/>
    <property type="project" value="TreeGrafter"/>
</dbReference>
<keyword evidence="3" id="KW-1185">Reference proteome</keyword>
<evidence type="ECO:0000313" key="2">
    <source>
        <dbReference type="EnsemblPlants" id="Kaladp0067s0147.1.v1.1.CDS.1"/>
    </source>
</evidence>
<dbReference type="PANTHER" id="PTHR45090">
    <property type="entry name" value="CHAPERONE PROTEIN DNAJ 20 CHLOROPLASTIC"/>
    <property type="match status" value="1"/>
</dbReference>
<evidence type="ECO:0000313" key="3">
    <source>
        <dbReference type="Proteomes" id="UP000594263"/>
    </source>
</evidence>
<dbReference type="PRINTS" id="PR00625">
    <property type="entry name" value="JDOMAIN"/>
</dbReference>
<dbReference type="PANTHER" id="PTHR45090:SF8">
    <property type="entry name" value="J DOMAIN-CONTAINING PROTEIN"/>
    <property type="match status" value="1"/>
</dbReference>
<protein>
    <recommendedName>
        <fullName evidence="1">J domain-containing protein</fullName>
    </recommendedName>
</protein>
<dbReference type="OMA" id="KEGSWAS"/>
<dbReference type="SUPFAM" id="SSF46565">
    <property type="entry name" value="Chaperone J-domain"/>
    <property type="match status" value="1"/>
</dbReference>
<dbReference type="EnsemblPlants" id="Kaladp0067s0147.1.v1.1">
    <property type="protein sequence ID" value="Kaladp0067s0147.1.v1.1.CDS.1"/>
    <property type="gene ID" value="Kaladp0067s0147.v1.1"/>
</dbReference>
<dbReference type="SMART" id="SM00271">
    <property type="entry name" value="DnaJ"/>
    <property type="match status" value="1"/>
</dbReference>
<dbReference type="PROSITE" id="PS50076">
    <property type="entry name" value="DNAJ_2"/>
    <property type="match status" value="1"/>
</dbReference>
<dbReference type="Pfam" id="PF00226">
    <property type="entry name" value="DnaJ"/>
    <property type="match status" value="1"/>
</dbReference>
<name>A0A7N0UFY9_KALFE</name>
<dbReference type="Gramene" id="Kaladp0067s0147.1.v1.1">
    <property type="protein sequence ID" value="Kaladp0067s0147.1.v1.1.CDS.1"/>
    <property type="gene ID" value="Kaladp0067s0147.v1.1"/>
</dbReference>